<evidence type="ECO:0000256" key="1">
    <source>
        <dbReference type="SAM" id="Phobius"/>
    </source>
</evidence>
<dbReference type="AlphaFoldDB" id="A0AB39N708"/>
<protein>
    <submittedName>
        <fullName evidence="2">Uncharacterized protein</fullName>
    </submittedName>
</protein>
<feature type="transmembrane region" description="Helical" evidence="1">
    <location>
        <begin position="76"/>
        <end position="98"/>
    </location>
</feature>
<reference evidence="2" key="1">
    <citation type="submission" date="2024-07" db="EMBL/GenBank/DDBJ databases">
        <authorList>
            <person name="Yu S.T."/>
        </authorList>
    </citation>
    <scope>NUCLEOTIDE SEQUENCE</scope>
    <source>
        <strain evidence="2">R11</strain>
    </source>
</reference>
<feature type="transmembrane region" description="Helical" evidence="1">
    <location>
        <begin position="203"/>
        <end position="222"/>
    </location>
</feature>
<gene>
    <name evidence="2" type="ORF">AB5J55_30515</name>
</gene>
<feature type="transmembrane region" description="Helical" evidence="1">
    <location>
        <begin position="110"/>
        <end position="130"/>
    </location>
</feature>
<proteinExistence type="predicted"/>
<evidence type="ECO:0000313" key="2">
    <source>
        <dbReference type="EMBL" id="XDQ13661.1"/>
    </source>
</evidence>
<keyword evidence="1" id="KW-0472">Membrane</keyword>
<sequence>MGIQPWVTVEPPDYRGLRKIIVDSETVGSAWSLREMRKILSRLGYSETIDLEDSSSIHWHGGDSKTWPDHPRRRHVIIVLMIAGMLGSVILHLFIGWPDAFEGLTFAQRIVGALFILAGAVQGAAIFAIFDYWGRRQSKLSGVVVLIGALIALGTNSLLLFMWLEEREFIAYLLVFISLWVWSLWALCLLIREKPWEGVRHPNRIAVGVVATAILTAVSLAYSTMYQPTAAPVHLLLKAEFGKPQESPDPKYVHIPLRLHVKNSGGIAVYVINDDYTVAGSSVRYADSGEGLKRWKNETEESPGYVAEAERYIRNNEETIVSSGHFYGPGGWFEVGEEYTEETVIRIPKDSAFDTLEARLTIVIMRKDRGKINEEFSIPRMSWKKYEGSYYCPPVECREYGEYVAYRGRVRHNNNLINVTRRPRYVTAFWNPEFGNNDFISSFNPKKKTQVVFDKALTEKGAEEEMERESARYGAGVVFTYSEIPIKALLSRSGV</sequence>
<accession>A0AB39N708</accession>
<feature type="transmembrane region" description="Helical" evidence="1">
    <location>
        <begin position="142"/>
        <end position="163"/>
    </location>
</feature>
<organism evidence="2">
    <name type="scientific">Streptomyces sp. R11</name>
    <dbReference type="NCBI Taxonomy" id="3238625"/>
    <lineage>
        <taxon>Bacteria</taxon>
        <taxon>Bacillati</taxon>
        <taxon>Actinomycetota</taxon>
        <taxon>Actinomycetes</taxon>
        <taxon>Kitasatosporales</taxon>
        <taxon>Streptomycetaceae</taxon>
        <taxon>Streptomyces</taxon>
    </lineage>
</organism>
<keyword evidence="1" id="KW-1133">Transmembrane helix</keyword>
<dbReference type="EMBL" id="CP163432">
    <property type="protein sequence ID" value="XDQ13661.1"/>
    <property type="molecule type" value="Genomic_DNA"/>
</dbReference>
<feature type="transmembrane region" description="Helical" evidence="1">
    <location>
        <begin position="169"/>
        <end position="191"/>
    </location>
</feature>
<keyword evidence="1" id="KW-0812">Transmembrane</keyword>
<dbReference type="RefSeq" id="WP_369273695.1">
    <property type="nucleotide sequence ID" value="NZ_CP163432.1"/>
</dbReference>
<name>A0AB39N708_9ACTN</name>